<gene>
    <name evidence="1" type="ORF">B0T23DRAFT_386253</name>
</gene>
<accession>A0AAJ0I1F5</accession>
<keyword evidence="2" id="KW-1185">Reference proteome</keyword>
<protein>
    <submittedName>
        <fullName evidence="1">Uncharacterized protein</fullName>
    </submittedName>
</protein>
<evidence type="ECO:0000313" key="2">
    <source>
        <dbReference type="Proteomes" id="UP001285908"/>
    </source>
</evidence>
<evidence type="ECO:0000313" key="1">
    <source>
        <dbReference type="EMBL" id="KAK3487599.1"/>
    </source>
</evidence>
<dbReference type="GeneID" id="87875223"/>
<dbReference type="Proteomes" id="UP001285908">
    <property type="component" value="Unassembled WGS sequence"/>
</dbReference>
<organism evidence="1 2">
    <name type="scientific">Neurospora hispaniola</name>
    <dbReference type="NCBI Taxonomy" id="588809"/>
    <lineage>
        <taxon>Eukaryota</taxon>
        <taxon>Fungi</taxon>
        <taxon>Dikarya</taxon>
        <taxon>Ascomycota</taxon>
        <taxon>Pezizomycotina</taxon>
        <taxon>Sordariomycetes</taxon>
        <taxon>Sordariomycetidae</taxon>
        <taxon>Sordariales</taxon>
        <taxon>Sordariaceae</taxon>
        <taxon>Neurospora</taxon>
    </lineage>
</organism>
<dbReference type="AlphaFoldDB" id="A0AAJ0I1F5"/>
<name>A0AAJ0I1F5_9PEZI</name>
<reference evidence="1 2" key="1">
    <citation type="journal article" date="2023" name="Mol. Phylogenet. Evol.">
        <title>Genome-scale phylogeny and comparative genomics of the fungal order Sordariales.</title>
        <authorList>
            <person name="Hensen N."/>
            <person name="Bonometti L."/>
            <person name="Westerberg I."/>
            <person name="Brannstrom I.O."/>
            <person name="Guillou S."/>
            <person name="Cros-Aarteil S."/>
            <person name="Calhoun S."/>
            <person name="Haridas S."/>
            <person name="Kuo A."/>
            <person name="Mondo S."/>
            <person name="Pangilinan J."/>
            <person name="Riley R."/>
            <person name="LaButti K."/>
            <person name="Andreopoulos B."/>
            <person name="Lipzen A."/>
            <person name="Chen C."/>
            <person name="Yan M."/>
            <person name="Daum C."/>
            <person name="Ng V."/>
            <person name="Clum A."/>
            <person name="Steindorff A."/>
            <person name="Ohm R.A."/>
            <person name="Martin F."/>
            <person name="Silar P."/>
            <person name="Natvig D.O."/>
            <person name="Lalanne C."/>
            <person name="Gautier V."/>
            <person name="Ament-Velasquez S.L."/>
            <person name="Kruys A."/>
            <person name="Hutchinson M.I."/>
            <person name="Powell A.J."/>
            <person name="Barry K."/>
            <person name="Miller A.N."/>
            <person name="Grigoriev I.V."/>
            <person name="Debuchy R."/>
            <person name="Gladieux P."/>
            <person name="Hiltunen Thoren M."/>
            <person name="Johannesson H."/>
        </authorList>
    </citation>
    <scope>NUCLEOTIDE SEQUENCE [LARGE SCALE GENOMIC DNA]</scope>
    <source>
        <strain evidence="1 2">FGSC 10403</strain>
    </source>
</reference>
<proteinExistence type="predicted"/>
<dbReference type="EMBL" id="JAULSX010000007">
    <property type="protein sequence ID" value="KAK3487599.1"/>
    <property type="molecule type" value="Genomic_DNA"/>
</dbReference>
<sequence length="200" mass="22174">MNFVLVIQVEQYYPHLPCPLPVKSSLPYSTSSISSRPLNVWIDRTLTTDLSRFLPEGFITSTAKCPTPRGAPCVNWNQRKSSAIKNISRSMNSLALYYSMAADGTSLITFLTTPRLMLHQVRPCSYSYSHSNKLRHSSSGVSGLHGSLAILEPLFACVAREHQKPEKKTMGQLSLLYCSPQAQISTTPQFDSLSIVADTF</sequence>
<comment type="caution">
    <text evidence="1">The sequence shown here is derived from an EMBL/GenBank/DDBJ whole genome shotgun (WGS) entry which is preliminary data.</text>
</comment>
<dbReference type="RefSeq" id="XP_062689726.1">
    <property type="nucleotide sequence ID" value="XM_062837601.1"/>
</dbReference>